<evidence type="ECO:0000313" key="1">
    <source>
        <dbReference type="EMBL" id="GIY21554.1"/>
    </source>
</evidence>
<accession>A0AAV4RKK6</accession>
<dbReference type="EMBL" id="BPLR01008029">
    <property type="protein sequence ID" value="GIY21554.1"/>
    <property type="molecule type" value="Genomic_DNA"/>
</dbReference>
<comment type="caution">
    <text evidence="1">The sequence shown here is derived from an EMBL/GenBank/DDBJ whole genome shotgun (WGS) entry which is preliminary data.</text>
</comment>
<reference evidence="1 2" key="1">
    <citation type="submission" date="2021-06" db="EMBL/GenBank/DDBJ databases">
        <title>Caerostris extrusa draft genome.</title>
        <authorList>
            <person name="Kono N."/>
            <person name="Arakawa K."/>
        </authorList>
    </citation>
    <scope>NUCLEOTIDE SEQUENCE [LARGE SCALE GENOMIC DNA]</scope>
</reference>
<dbReference type="AlphaFoldDB" id="A0AAV4RKK6"/>
<proteinExistence type="predicted"/>
<gene>
    <name evidence="1" type="ORF">CEXT_221531</name>
</gene>
<sequence>MTIQKLTRNQFQDLLFVCSIGSDCSEMGISILDNDVDLAREVCLFNLERSTSLKAELFDQESDTFDLRNASACSDPIIS</sequence>
<protein>
    <submittedName>
        <fullName evidence="1">Uncharacterized protein</fullName>
    </submittedName>
</protein>
<organism evidence="1 2">
    <name type="scientific">Caerostris extrusa</name>
    <name type="common">Bark spider</name>
    <name type="synonym">Caerostris bankana</name>
    <dbReference type="NCBI Taxonomy" id="172846"/>
    <lineage>
        <taxon>Eukaryota</taxon>
        <taxon>Metazoa</taxon>
        <taxon>Ecdysozoa</taxon>
        <taxon>Arthropoda</taxon>
        <taxon>Chelicerata</taxon>
        <taxon>Arachnida</taxon>
        <taxon>Araneae</taxon>
        <taxon>Araneomorphae</taxon>
        <taxon>Entelegynae</taxon>
        <taxon>Araneoidea</taxon>
        <taxon>Araneidae</taxon>
        <taxon>Caerostris</taxon>
    </lineage>
</organism>
<name>A0AAV4RKK6_CAEEX</name>
<keyword evidence="2" id="KW-1185">Reference proteome</keyword>
<dbReference type="Proteomes" id="UP001054945">
    <property type="component" value="Unassembled WGS sequence"/>
</dbReference>
<evidence type="ECO:0000313" key="2">
    <source>
        <dbReference type="Proteomes" id="UP001054945"/>
    </source>
</evidence>